<sequence>MSHPPSAPVKVPASAATYTPATLDPELRSQINTVLLREGYITKIQEQLLHSLDAHPSNWPSAVQTHALALLRSGEASTFPALVRRVLEDVRHDTATARAAEPPSSSSSSTGAAATNNNNNTSSNSSTTNANASADGATSTTAPATSTTDANGGEATGAGAVVVNGNGTKKAVNGGSSSGSGDLNLAVPAAVLETVLKLARESLEAVCQLDEGGPASTTNGG</sequence>
<evidence type="ECO:0000313" key="2">
    <source>
        <dbReference type="EMBL" id="KAK7746128.1"/>
    </source>
</evidence>
<dbReference type="AlphaFoldDB" id="A0AAN9UED6"/>
<evidence type="ECO:0000313" key="3">
    <source>
        <dbReference type="Proteomes" id="UP001320420"/>
    </source>
</evidence>
<evidence type="ECO:0000256" key="1">
    <source>
        <dbReference type="SAM" id="MobiDB-lite"/>
    </source>
</evidence>
<gene>
    <name evidence="2" type="ORF">SLS62_009507</name>
</gene>
<accession>A0AAN9UED6</accession>
<organism evidence="2 3">
    <name type="scientific">Diatrype stigma</name>
    <dbReference type="NCBI Taxonomy" id="117547"/>
    <lineage>
        <taxon>Eukaryota</taxon>
        <taxon>Fungi</taxon>
        <taxon>Dikarya</taxon>
        <taxon>Ascomycota</taxon>
        <taxon>Pezizomycotina</taxon>
        <taxon>Sordariomycetes</taxon>
        <taxon>Xylariomycetidae</taxon>
        <taxon>Xylariales</taxon>
        <taxon>Diatrypaceae</taxon>
        <taxon>Diatrype</taxon>
    </lineage>
</organism>
<comment type="caution">
    <text evidence="2">The sequence shown here is derived from an EMBL/GenBank/DDBJ whole genome shotgun (WGS) entry which is preliminary data.</text>
</comment>
<feature type="compositionally biased region" description="Low complexity" evidence="1">
    <location>
        <begin position="96"/>
        <end position="153"/>
    </location>
</feature>
<name>A0AAN9UED6_9PEZI</name>
<proteinExistence type="predicted"/>
<protein>
    <submittedName>
        <fullName evidence="2">Uncharacterized protein</fullName>
    </submittedName>
</protein>
<feature type="region of interest" description="Disordered" evidence="1">
    <location>
        <begin position="94"/>
        <end position="153"/>
    </location>
</feature>
<keyword evidence="3" id="KW-1185">Reference proteome</keyword>
<dbReference type="Proteomes" id="UP001320420">
    <property type="component" value="Unassembled WGS sequence"/>
</dbReference>
<reference evidence="2 3" key="1">
    <citation type="submission" date="2024-02" db="EMBL/GenBank/DDBJ databases">
        <title>De novo assembly and annotation of 12 fungi associated with fruit tree decline syndrome in Ontario, Canada.</title>
        <authorList>
            <person name="Sulman M."/>
            <person name="Ellouze W."/>
            <person name="Ilyukhin E."/>
        </authorList>
    </citation>
    <scope>NUCLEOTIDE SEQUENCE [LARGE SCALE GENOMIC DNA]</scope>
    <source>
        <strain evidence="2 3">M11/M66-122</strain>
    </source>
</reference>
<dbReference type="EMBL" id="JAKJXP020000101">
    <property type="protein sequence ID" value="KAK7746128.1"/>
    <property type="molecule type" value="Genomic_DNA"/>
</dbReference>